<dbReference type="Gene3D" id="2.60.120.260">
    <property type="entry name" value="Galactose-binding domain-like"/>
    <property type="match status" value="1"/>
</dbReference>
<dbReference type="Proteomes" id="UP001358586">
    <property type="component" value="Chromosome 8"/>
</dbReference>
<dbReference type="InterPro" id="IPR045120">
    <property type="entry name" value="Suco/Slp1-like"/>
</dbReference>
<keyword evidence="2 10" id="KW-0812">Transmembrane</keyword>
<keyword evidence="14" id="KW-1185">Reference proteome</keyword>
<dbReference type="InterPro" id="IPR012919">
    <property type="entry name" value="SUN_dom"/>
</dbReference>
<feature type="transmembrane region" description="Helical" evidence="10">
    <location>
        <begin position="392"/>
        <end position="409"/>
    </location>
</feature>
<dbReference type="PROSITE" id="PS51005">
    <property type="entry name" value="NAC"/>
    <property type="match status" value="1"/>
</dbReference>
<keyword evidence="4" id="KW-0805">Transcription regulation</keyword>
<evidence type="ECO:0000256" key="10">
    <source>
        <dbReference type="SAM" id="Phobius"/>
    </source>
</evidence>
<feature type="transmembrane region" description="Helical" evidence="10">
    <location>
        <begin position="887"/>
        <end position="907"/>
    </location>
</feature>
<organism evidence="13 14">
    <name type="scientific">Gossypium arboreum</name>
    <name type="common">Tree cotton</name>
    <name type="synonym">Gossypium nanking</name>
    <dbReference type="NCBI Taxonomy" id="29729"/>
    <lineage>
        <taxon>Eukaryota</taxon>
        <taxon>Viridiplantae</taxon>
        <taxon>Streptophyta</taxon>
        <taxon>Embryophyta</taxon>
        <taxon>Tracheophyta</taxon>
        <taxon>Spermatophyta</taxon>
        <taxon>Magnoliopsida</taxon>
        <taxon>eudicotyledons</taxon>
        <taxon>Gunneridae</taxon>
        <taxon>Pentapetalae</taxon>
        <taxon>rosids</taxon>
        <taxon>malvids</taxon>
        <taxon>Malvales</taxon>
        <taxon>Malvaceae</taxon>
        <taxon>Malvoideae</taxon>
        <taxon>Gossypium</taxon>
    </lineage>
</organism>
<dbReference type="Gene3D" id="2.170.150.80">
    <property type="entry name" value="NAC domain"/>
    <property type="match status" value="1"/>
</dbReference>
<dbReference type="PANTHER" id="PTHR12953:SF0">
    <property type="entry name" value="SUN DOMAIN-CONTAINING OSSIFICATION FACTOR"/>
    <property type="match status" value="1"/>
</dbReference>
<dbReference type="PROSITE" id="PS51469">
    <property type="entry name" value="SUN"/>
    <property type="match status" value="1"/>
</dbReference>
<keyword evidence="6 10" id="KW-0472">Membrane</keyword>
<feature type="region of interest" description="Disordered" evidence="9">
    <location>
        <begin position="479"/>
        <end position="513"/>
    </location>
</feature>
<accession>A0ABR0P6F8</accession>
<dbReference type="InterPro" id="IPR008979">
    <property type="entry name" value="Galactose-bd-like_sf"/>
</dbReference>
<evidence type="ECO:0000256" key="4">
    <source>
        <dbReference type="ARBA" id="ARBA00023015"/>
    </source>
</evidence>
<dbReference type="Pfam" id="PF02365">
    <property type="entry name" value="NAM"/>
    <property type="match status" value="1"/>
</dbReference>
<feature type="region of interest" description="Disordered" evidence="9">
    <location>
        <begin position="174"/>
        <end position="211"/>
    </location>
</feature>
<keyword evidence="8" id="KW-0539">Nucleus</keyword>
<feature type="domain" description="NAC" evidence="11">
    <location>
        <begin position="8"/>
        <end position="159"/>
    </location>
</feature>
<dbReference type="PANTHER" id="PTHR12953">
    <property type="entry name" value="MEMBRANE PROTEIN CH1 RELATED"/>
    <property type="match status" value="1"/>
</dbReference>
<evidence type="ECO:0000256" key="8">
    <source>
        <dbReference type="ARBA" id="ARBA00023242"/>
    </source>
</evidence>
<reference evidence="13 14" key="1">
    <citation type="submission" date="2023-03" db="EMBL/GenBank/DDBJ databases">
        <title>WGS of Gossypium arboreum.</title>
        <authorList>
            <person name="Yu D."/>
        </authorList>
    </citation>
    <scope>NUCLEOTIDE SEQUENCE [LARGE SCALE GENOMIC DNA]</scope>
    <source>
        <tissue evidence="13">Leaf</tissue>
    </source>
</reference>
<evidence type="ECO:0000256" key="5">
    <source>
        <dbReference type="ARBA" id="ARBA00023125"/>
    </source>
</evidence>
<dbReference type="SUPFAM" id="SSF49785">
    <property type="entry name" value="Galactose-binding domain-like"/>
    <property type="match status" value="1"/>
</dbReference>
<proteinExistence type="predicted"/>
<protein>
    <recommendedName>
        <fullName evidence="15">NAC domain-containing protein</fullName>
    </recommendedName>
</protein>
<evidence type="ECO:0000259" key="11">
    <source>
        <dbReference type="PROSITE" id="PS51005"/>
    </source>
</evidence>
<evidence type="ECO:0000256" key="2">
    <source>
        <dbReference type="ARBA" id="ARBA00022692"/>
    </source>
</evidence>
<feature type="compositionally biased region" description="Basic and acidic residues" evidence="9">
    <location>
        <begin position="479"/>
        <end position="489"/>
    </location>
</feature>
<name>A0ABR0P6F8_GOSAR</name>
<evidence type="ECO:0000259" key="12">
    <source>
        <dbReference type="PROSITE" id="PS51469"/>
    </source>
</evidence>
<gene>
    <name evidence="13" type="ORF">PVK06_029367</name>
</gene>
<comment type="subcellular location">
    <subcellularLocation>
        <location evidence="1">Endomembrane system</location>
    </subcellularLocation>
</comment>
<feature type="domain" description="SUN" evidence="12">
    <location>
        <begin position="522"/>
        <end position="689"/>
    </location>
</feature>
<feature type="transmembrane region" description="Helical" evidence="10">
    <location>
        <begin position="934"/>
        <end position="951"/>
    </location>
</feature>
<evidence type="ECO:0000256" key="7">
    <source>
        <dbReference type="ARBA" id="ARBA00023163"/>
    </source>
</evidence>
<feature type="region of interest" description="Disordered" evidence="9">
    <location>
        <begin position="704"/>
        <end position="744"/>
    </location>
</feature>
<comment type="caution">
    <text evidence="13">The sequence shown here is derived from an EMBL/GenBank/DDBJ whole genome shotgun (WGS) entry which is preliminary data.</text>
</comment>
<keyword evidence="7" id="KW-0804">Transcription</keyword>
<keyword evidence="5" id="KW-0238">DNA-binding</keyword>
<evidence type="ECO:0000256" key="6">
    <source>
        <dbReference type="ARBA" id="ARBA00023136"/>
    </source>
</evidence>
<evidence type="ECO:0008006" key="15">
    <source>
        <dbReference type="Google" id="ProtNLM"/>
    </source>
</evidence>
<dbReference type="Pfam" id="PF07738">
    <property type="entry name" value="Sad1_UNC"/>
    <property type="match status" value="1"/>
</dbReference>
<dbReference type="InterPro" id="IPR003441">
    <property type="entry name" value="NAC-dom"/>
</dbReference>
<feature type="compositionally biased region" description="Low complexity" evidence="9">
    <location>
        <begin position="186"/>
        <end position="198"/>
    </location>
</feature>
<evidence type="ECO:0000256" key="1">
    <source>
        <dbReference type="ARBA" id="ARBA00004308"/>
    </source>
</evidence>
<dbReference type="EMBL" id="JARKNE010000008">
    <property type="protein sequence ID" value="KAK5813916.1"/>
    <property type="molecule type" value="Genomic_DNA"/>
</dbReference>
<dbReference type="InterPro" id="IPR036093">
    <property type="entry name" value="NAC_dom_sf"/>
</dbReference>
<dbReference type="SUPFAM" id="SSF101941">
    <property type="entry name" value="NAC domain"/>
    <property type="match status" value="1"/>
</dbReference>
<evidence type="ECO:0000313" key="14">
    <source>
        <dbReference type="Proteomes" id="UP001358586"/>
    </source>
</evidence>
<evidence type="ECO:0000313" key="13">
    <source>
        <dbReference type="EMBL" id="KAK5813916.1"/>
    </source>
</evidence>
<feature type="transmembrane region" description="Helical" evidence="10">
    <location>
        <begin position="353"/>
        <end position="371"/>
    </location>
</feature>
<sequence length="952" mass="106836">MGSTNGGVPPGFRFHPTDEELLHYYLTKKVSFQKFDMEVIREVDLNKMEPWELQERCRIGSSPQNEWYFFSHKDRKYPTGSRTNRATNAGFWKATGRDKCIRNSYKKIGMRKTLVFYRGRAPHGQKTDWIMHEYRLEDGDDPQGNPTEDGWVVCRVFKKKNLFKVSNTINGGSSLNSLDQHHHLNMNHTNTTSSSSQTQPPPPLSFMHRSNDQYNLNTTTTTTLELNKAELALHYPPHIPTPTHQYSLFHPQTLLPTHKSMTAYEYAPPPPVGLPSESSHPIMIKQLMSSNPRDCDSGSESVRYQCETGLEGVAAGGGGSGRDDENEGMNEWGMLDRLVTSHMGIGQDSSSKGVVMMIAYTTSILISRTALLRRRALDGVMSVRSRFYKVSLSLVFVLWGLLFLFSLWLCHGDGYTGGSVAFGLSTGDEARVGDNEHSDSPGQCLADESGSFSSHDGFCTNGAEITALHVDSPASEEACKNDVSTHEQLDADNSVVDIKSENGSPKSDRLSHSVPVGLDEFKSRAFISKSKSGTGQAGITHRLEPGGKEYNYASASKGAKVLACNKEAKGASNILGRDEDKYLRNPCSAEEKFVVIELSEETLVDTIVIANFEHYSSNLKAFELLGSLVFPTDAWINLGNFTATNVKLDQRFVLQEPKWVRYLKLNLLSHYGSEFYCTLSVIEVYGVDAVEKMLEDLISVQDNPFGPEDGVRDQKQPASQMESTQRDDINQNSNKEMGSEPPVDQLNMQFDVTSNVVPNPIEEVRHQQVGRVPGDSVLKILMQKVRALDLNLSVLERYLEDLNYKYGNIFKEFDKDIGEKDKVLEKIKSNIKDLTESQNIIAKHVADIASWKSLVSVQLDTLVRDNADLRWEIEKVWERQTSMENKFMAVFVVTLLFGLFAFVRLLVDMLLSIFKSFISVETLEKPWKFCSSSYSWLLLLCSCSIILFILSI</sequence>
<evidence type="ECO:0000256" key="3">
    <source>
        <dbReference type="ARBA" id="ARBA00022989"/>
    </source>
</evidence>
<keyword evidence="3 10" id="KW-1133">Transmembrane helix</keyword>
<evidence type="ECO:0000256" key="9">
    <source>
        <dbReference type="SAM" id="MobiDB-lite"/>
    </source>
</evidence>